<dbReference type="CDD" id="cd03813">
    <property type="entry name" value="GT4-like"/>
    <property type="match status" value="1"/>
</dbReference>
<evidence type="ECO:0000259" key="1">
    <source>
        <dbReference type="Pfam" id="PF11997"/>
    </source>
</evidence>
<dbReference type="InterPro" id="IPR022622">
    <property type="entry name" value="DUF3492"/>
</dbReference>
<dbReference type="NCBIfam" id="NF038011">
    <property type="entry name" value="PelF"/>
    <property type="match status" value="1"/>
</dbReference>
<dbReference type="EMBL" id="CP101509">
    <property type="protein sequence ID" value="UTV30081.1"/>
    <property type="molecule type" value="Genomic_DNA"/>
</dbReference>
<proteinExistence type="predicted"/>
<name>A0ABY5GLM5_9GAMM</name>
<dbReference type="Pfam" id="PF13692">
    <property type="entry name" value="Glyco_trans_1_4"/>
    <property type="match status" value="1"/>
</dbReference>
<dbReference type="Gene3D" id="3.40.50.2000">
    <property type="entry name" value="Glycogen Phosphorylase B"/>
    <property type="match status" value="2"/>
</dbReference>
<accession>A0ABY5GLM5</accession>
<dbReference type="Proteomes" id="UP001057998">
    <property type="component" value="Chromosome 2"/>
</dbReference>
<dbReference type="InterPro" id="IPR047691">
    <property type="entry name" value="PelF-like"/>
</dbReference>
<sequence>MTKNVDICLLLEGTYPYVRGGVSSWVHQMIQGLSQYRFHLIFLGGSPDAYDQPAYEFPDNVVGFETHFLLSDPGRLSPSPRSGNGELFTQWAQFLSYFEKEKNPIPSELLISISDALGQKNKISMADFLYSRSSWEVLTERYLDVSANKSFVDYFWTYRSIYQPLFTLARISQNLPDAKLFHSVSTGYAGFLGALCKQQTGRPLLITEHGIYTKERKIDLSQASWIDDRHSLIDISLHKKMDQTRKTWIRFFEQLGLTAYDQADHIISLFEGNRQRQHSDGAPSDKTQVIVNGINLSRFDSAYARRPAGPPLVAGLVGRVVPIKDIKTFIRAIRGAVESLPTLEGWIIGPTEEDPAYVRECELLIESLGLTEHVKMLGSRNVAEIMPELGVMVLTSISEAQPLVLLEAMASGIPCIATEVGACHEMIDGRPGEDAELGAAGTIIPIASPLQATQAIIDTLTNTEQWRQTGDNGKARVTRYYNEKDVYHAYQTLYEEAISGRDRL</sequence>
<gene>
    <name evidence="2" type="primary">pelF</name>
    <name evidence="2" type="ORF">NNL38_24130</name>
</gene>
<protein>
    <submittedName>
        <fullName evidence="2">GT4 family glycosyltransferase PelF</fullName>
    </submittedName>
</protein>
<evidence type="ECO:0000313" key="3">
    <source>
        <dbReference type="Proteomes" id="UP001057998"/>
    </source>
</evidence>
<feature type="domain" description="DUF3492" evidence="1">
    <location>
        <begin position="6"/>
        <end position="284"/>
    </location>
</feature>
<evidence type="ECO:0000313" key="2">
    <source>
        <dbReference type="EMBL" id="UTV30081.1"/>
    </source>
</evidence>
<keyword evidence="3" id="KW-1185">Reference proteome</keyword>
<dbReference type="PANTHER" id="PTHR12526:SF608">
    <property type="entry name" value="PELF"/>
    <property type="match status" value="1"/>
</dbReference>
<reference evidence="2" key="1">
    <citation type="submission" date="2022-07" db="EMBL/GenBank/DDBJ databases">
        <title>Genome sequencing of Photobacterium atrarenae GJH2-4.</title>
        <authorList>
            <person name="Park S.-J."/>
        </authorList>
    </citation>
    <scope>NUCLEOTIDE SEQUENCE</scope>
    <source>
        <strain evidence="2">GJH2-4</strain>
    </source>
</reference>
<dbReference type="SUPFAM" id="SSF53756">
    <property type="entry name" value="UDP-Glycosyltransferase/glycogen phosphorylase"/>
    <property type="match status" value="1"/>
</dbReference>
<dbReference type="Pfam" id="PF11997">
    <property type="entry name" value="DUF3492"/>
    <property type="match status" value="1"/>
</dbReference>
<organism evidence="2 3">
    <name type="scientific">Photobacterium atrarenae</name>
    <dbReference type="NCBI Taxonomy" id="865757"/>
    <lineage>
        <taxon>Bacteria</taxon>
        <taxon>Pseudomonadati</taxon>
        <taxon>Pseudomonadota</taxon>
        <taxon>Gammaproteobacteria</taxon>
        <taxon>Vibrionales</taxon>
        <taxon>Vibrionaceae</taxon>
        <taxon>Photobacterium</taxon>
    </lineage>
</organism>
<dbReference type="PANTHER" id="PTHR12526">
    <property type="entry name" value="GLYCOSYLTRANSFERASE"/>
    <property type="match status" value="1"/>
</dbReference>
<dbReference type="RefSeq" id="WP_255391424.1">
    <property type="nucleotide sequence ID" value="NZ_CP101509.1"/>
</dbReference>